<evidence type="ECO:0000256" key="2">
    <source>
        <dbReference type="ARBA" id="ARBA00005594"/>
    </source>
</evidence>
<comment type="similarity">
    <text evidence="2 14">Belongs to the class-I aminoacyl-tRNA synthetase family.</text>
</comment>
<keyword evidence="6 14" id="KW-0067">ATP-binding</keyword>
<evidence type="ECO:0000256" key="3">
    <source>
        <dbReference type="ARBA" id="ARBA00013161"/>
    </source>
</evidence>
<evidence type="ECO:0000256" key="7">
    <source>
        <dbReference type="ARBA" id="ARBA00022917"/>
    </source>
</evidence>
<dbReference type="GO" id="GO:0005524">
    <property type="term" value="F:ATP binding"/>
    <property type="evidence" value="ECO:0007669"/>
    <property type="project" value="UniProtKB-KW"/>
</dbReference>
<dbReference type="NCBIfam" id="TIGR00233">
    <property type="entry name" value="trpS"/>
    <property type="match status" value="1"/>
</dbReference>
<gene>
    <name evidence="16" type="primary">LOC105367632</name>
</gene>
<keyword evidence="5 14" id="KW-0547">Nucleotide-binding</keyword>
<evidence type="ECO:0000256" key="8">
    <source>
        <dbReference type="ARBA" id="ARBA00023146"/>
    </source>
</evidence>
<evidence type="ECO:0000256" key="11">
    <source>
        <dbReference type="ARBA" id="ARBA00059972"/>
    </source>
</evidence>
<keyword evidence="8 14" id="KW-0030">Aminoacyl-tRNA synthetase</keyword>
<evidence type="ECO:0000256" key="1">
    <source>
        <dbReference type="ARBA" id="ARBA00004305"/>
    </source>
</evidence>
<evidence type="ECO:0000313" key="16">
    <source>
        <dbReference type="RefSeq" id="XP_011504701.1"/>
    </source>
</evidence>
<dbReference type="PRINTS" id="PR01039">
    <property type="entry name" value="TRNASYNTHTRP"/>
</dbReference>
<dbReference type="PANTHER" id="PTHR43766:SF1">
    <property type="entry name" value="TRYPTOPHAN--TRNA LIGASE, MITOCHONDRIAL"/>
    <property type="match status" value="1"/>
</dbReference>
<dbReference type="CDD" id="cd00806">
    <property type="entry name" value="TrpRS_core"/>
    <property type="match status" value="1"/>
</dbReference>
<sequence length="375" mass="42738">MFYRIVTINISFCNQLKIIPRRRNVELIKRYCATNKILYPKTIFSGIQPTGSVHIGNYFGAIENWVKLQENGENVIWSIVDMHAITLQHNSTELKENILKLTAVLLACGIDPNKSILFQQSSVSMHAELSWILACLTTMPRLAHQPQYKEKSQTLKDVPLGLYIYPILQTADILLYKATHVPVGEDQVQHIQLAEHLAQKFNTTYGETFPMPIAVINKDFGRIKSLRDPLQKMSKSESDTKSRLNLTDEPAVLLNKIKKAVTDFTSVVSYDPENRPGVSNLVSIHSMITGMSPEEICKEVKHLNTGQYKLFLADILIDKLNPIREKIQLYMNQPKYLQKVLHEGTQKAKDIAFKNWLEVKDKVGYGTPIFSNNQQ</sequence>
<dbReference type="Pfam" id="PF00579">
    <property type="entry name" value="tRNA-synt_1b"/>
    <property type="match status" value="1"/>
</dbReference>
<accession>A0AAJ7E1S8</accession>
<dbReference type="InterPro" id="IPR001412">
    <property type="entry name" value="aa-tRNA-synth_I_CS"/>
</dbReference>
<dbReference type="InterPro" id="IPR002306">
    <property type="entry name" value="Trp-tRNA-ligase"/>
</dbReference>
<dbReference type="PROSITE" id="PS00178">
    <property type="entry name" value="AA_TRNA_LIGASE_I"/>
    <property type="match status" value="1"/>
</dbReference>
<dbReference type="InterPro" id="IPR002305">
    <property type="entry name" value="aa-tRNA-synth_Ic"/>
</dbReference>
<evidence type="ECO:0000256" key="13">
    <source>
        <dbReference type="ARBA" id="ARBA00080951"/>
    </source>
</evidence>
<organism evidence="15 16">
    <name type="scientific">Ceratosolen solmsi marchali</name>
    <dbReference type="NCBI Taxonomy" id="326594"/>
    <lineage>
        <taxon>Eukaryota</taxon>
        <taxon>Metazoa</taxon>
        <taxon>Ecdysozoa</taxon>
        <taxon>Arthropoda</taxon>
        <taxon>Hexapoda</taxon>
        <taxon>Insecta</taxon>
        <taxon>Pterygota</taxon>
        <taxon>Neoptera</taxon>
        <taxon>Endopterygota</taxon>
        <taxon>Hymenoptera</taxon>
        <taxon>Apocrita</taxon>
        <taxon>Proctotrupomorpha</taxon>
        <taxon>Chalcidoidea</taxon>
        <taxon>Agaonidae</taxon>
        <taxon>Agaoninae</taxon>
        <taxon>Ceratosolen</taxon>
    </lineage>
</organism>
<evidence type="ECO:0000256" key="14">
    <source>
        <dbReference type="RuleBase" id="RU363036"/>
    </source>
</evidence>
<evidence type="ECO:0000256" key="6">
    <source>
        <dbReference type="ARBA" id="ARBA00022840"/>
    </source>
</evidence>
<dbReference type="GO" id="GO:0004830">
    <property type="term" value="F:tryptophan-tRNA ligase activity"/>
    <property type="evidence" value="ECO:0007669"/>
    <property type="project" value="UniProtKB-EC"/>
</dbReference>
<dbReference type="EC" id="6.1.1.2" evidence="3"/>
<dbReference type="KEGG" id="csol:105367632"/>
<comment type="catalytic activity">
    <reaction evidence="10">
        <text>tRNA(Trp) + L-tryptophan + ATP = L-tryptophyl-tRNA(Trp) + AMP + diphosphate + H(+)</text>
        <dbReference type="Rhea" id="RHEA:24080"/>
        <dbReference type="Rhea" id="RHEA-COMP:9671"/>
        <dbReference type="Rhea" id="RHEA-COMP:9705"/>
        <dbReference type="ChEBI" id="CHEBI:15378"/>
        <dbReference type="ChEBI" id="CHEBI:30616"/>
        <dbReference type="ChEBI" id="CHEBI:33019"/>
        <dbReference type="ChEBI" id="CHEBI:57912"/>
        <dbReference type="ChEBI" id="CHEBI:78442"/>
        <dbReference type="ChEBI" id="CHEBI:78535"/>
        <dbReference type="ChEBI" id="CHEBI:456215"/>
        <dbReference type="EC" id="6.1.1.2"/>
    </reaction>
</comment>
<evidence type="ECO:0000256" key="12">
    <source>
        <dbReference type="ARBA" id="ARBA00069760"/>
    </source>
</evidence>
<evidence type="ECO:0000313" key="15">
    <source>
        <dbReference type="Proteomes" id="UP000695007"/>
    </source>
</evidence>
<dbReference type="HAMAP" id="MF_00140_B">
    <property type="entry name" value="Trp_tRNA_synth_B"/>
    <property type="match status" value="1"/>
</dbReference>
<dbReference type="GO" id="GO:0070183">
    <property type="term" value="P:mitochondrial tryptophanyl-tRNA aminoacylation"/>
    <property type="evidence" value="ECO:0007669"/>
    <property type="project" value="TreeGrafter"/>
</dbReference>
<evidence type="ECO:0000256" key="5">
    <source>
        <dbReference type="ARBA" id="ARBA00022741"/>
    </source>
</evidence>
<keyword evidence="4 14" id="KW-0436">Ligase</keyword>
<dbReference type="InterPro" id="IPR014729">
    <property type="entry name" value="Rossmann-like_a/b/a_fold"/>
</dbReference>
<dbReference type="InterPro" id="IPR050203">
    <property type="entry name" value="Trp-tRNA_synthetase"/>
</dbReference>
<dbReference type="RefSeq" id="XP_011504701.1">
    <property type="nucleotide sequence ID" value="XM_011506399.1"/>
</dbReference>
<comment type="subcellular location">
    <subcellularLocation>
        <location evidence="1">Mitochondrion matrix</location>
    </subcellularLocation>
</comment>
<reference evidence="16" key="1">
    <citation type="submission" date="2025-08" db="UniProtKB">
        <authorList>
            <consortium name="RefSeq"/>
        </authorList>
    </citation>
    <scope>IDENTIFICATION</scope>
</reference>
<dbReference type="AlphaFoldDB" id="A0AAJ7E1S8"/>
<keyword evidence="15" id="KW-1185">Reference proteome</keyword>
<dbReference type="FunFam" id="3.40.50.620:FF:000082">
    <property type="entry name" value="MSW1p Mitochondrial tryptophanyl-tRNA synthetase"/>
    <property type="match status" value="1"/>
</dbReference>
<dbReference type="GeneID" id="105367632"/>
<dbReference type="InterPro" id="IPR024109">
    <property type="entry name" value="Trp-tRNA-ligase_bac-type"/>
</dbReference>
<dbReference type="FunFam" id="1.10.240.10:FF:000002">
    <property type="entry name" value="Tryptophan--tRNA ligase"/>
    <property type="match status" value="1"/>
</dbReference>
<name>A0AAJ7E1S8_9HYME</name>
<dbReference type="CTD" id="39989"/>
<dbReference type="SUPFAM" id="SSF52374">
    <property type="entry name" value="Nucleotidylyl transferase"/>
    <property type="match status" value="1"/>
</dbReference>
<dbReference type="Gene3D" id="3.40.50.620">
    <property type="entry name" value="HUPs"/>
    <property type="match status" value="1"/>
</dbReference>
<comment type="function">
    <text evidence="11">Catalyzes the attachment of tryptophan to tRNA(Trp) in a two-step reaction: tryptophan is first activated by ATP to form Trp-AMP and then transferred to the acceptor end of tRNA(Trp).</text>
</comment>
<protein>
    <recommendedName>
        <fullName evidence="12">Tryptophan--tRNA ligase, mitochondrial</fullName>
        <ecNumber evidence="3">6.1.1.2</ecNumber>
    </recommendedName>
    <alternativeName>
        <fullName evidence="13">(Mt)TrpRS</fullName>
    </alternativeName>
    <alternativeName>
        <fullName evidence="9">Tryptophanyl-tRNA synthetase</fullName>
    </alternativeName>
</protein>
<dbReference type="PANTHER" id="PTHR43766">
    <property type="entry name" value="TRYPTOPHAN--TRNA LIGASE, MITOCHONDRIAL"/>
    <property type="match status" value="1"/>
</dbReference>
<dbReference type="Proteomes" id="UP000695007">
    <property type="component" value="Unplaced"/>
</dbReference>
<evidence type="ECO:0000256" key="4">
    <source>
        <dbReference type="ARBA" id="ARBA00022598"/>
    </source>
</evidence>
<dbReference type="Gene3D" id="1.10.240.10">
    <property type="entry name" value="Tyrosyl-Transfer RNA Synthetase"/>
    <property type="match status" value="1"/>
</dbReference>
<proteinExistence type="inferred from homology"/>
<dbReference type="GO" id="GO:0005759">
    <property type="term" value="C:mitochondrial matrix"/>
    <property type="evidence" value="ECO:0007669"/>
    <property type="project" value="UniProtKB-SubCell"/>
</dbReference>
<feature type="non-terminal residue" evidence="16">
    <location>
        <position position="375"/>
    </location>
</feature>
<keyword evidence="7 14" id="KW-0648">Protein biosynthesis</keyword>
<evidence type="ECO:0000256" key="9">
    <source>
        <dbReference type="ARBA" id="ARBA00030268"/>
    </source>
</evidence>
<evidence type="ECO:0000256" key="10">
    <source>
        <dbReference type="ARBA" id="ARBA00049929"/>
    </source>
</evidence>